<evidence type="ECO:0000256" key="3">
    <source>
        <dbReference type="ARBA" id="ARBA00022525"/>
    </source>
</evidence>
<dbReference type="Gene3D" id="3.90.370.10">
    <property type="entry name" value="Tissue inhibitor of metalloproteinase-1. Chain B, domain 1"/>
    <property type="match status" value="1"/>
</dbReference>
<dbReference type="GO" id="GO:0008191">
    <property type="term" value="F:metalloendopeptidase inhibitor activity"/>
    <property type="evidence" value="ECO:0007669"/>
    <property type="project" value="InterPro"/>
</dbReference>
<evidence type="ECO:0000256" key="1">
    <source>
        <dbReference type="ARBA" id="ARBA00004613"/>
    </source>
</evidence>
<keyword evidence="5" id="KW-0646">Protease inhibitor</keyword>
<dbReference type="GO" id="GO:0046872">
    <property type="term" value="F:metal ion binding"/>
    <property type="evidence" value="ECO:0007669"/>
    <property type="project" value="UniProtKB-KW"/>
</dbReference>
<evidence type="ECO:0000256" key="9">
    <source>
        <dbReference type="PIRSR" id="PIRSR601820-3"/>
    </source>
</evidence>
<dbReference type="Pfam" id="PF00965">
    <property type="entry name" value="TIMP"/>
    <property type="match status" value="1"/>
</dbReference>
<dbReference type="EMBL" id="GEGO01005097">
    <property type="protein sequence ID" value="JAR90307.1"/>
    <property type="molecule type" value="Transcribed_RNA"/>
</dbReference>
<keyword evidence="3" id="KW-0964">Secreted</keyword>
<dbReference type="InterPro" id="IPR001134">
    <property type="entry name" value="Netrin_domain"/>
</dbReference>
<keyword evidence="10" id="KW-0732">Signal</keyword>
<dbReference type="InterPro" id="IPR001820">
    <property type="entry name" value="TIMP"/>
</dbReference>
<dbReference type="CDD" id="cd03577">
    <property type="entry name" value="NTR_TIMP_like"/>
    <property type="match status" value="1"/>
</dbReference>
<dbReference type="InterPro" id="IPR027465">
    <property type="entry name" value="TIMP_C"/>
</dbReference>
<proteinExistence type="inferred from homology"/>
<feature type="disulfide bond" evidence="9">
    <location>
        <begin position="160"/>
        <end position="179"/>
    </location>
</feature>
<feature type="disulfide bond" evidence="9">
    <location>
        <begin position="26"/>
        <end position="121"/>
    </location>
</feature>
<feature type="domain" description="NTR" evidence="11">
    <location>
        <begin position="24"/>
        <end position="146"/>
    </location>
</feature>
<evidence type="ECO:0000256" key="8">
    <source>
        <dbReference type="PIRSR" id="PIRSR601820-1"/>
    </source>
</evidence>
<sequence>MKFAVTVTSVLLGCLLATGGSWACSCMRFHPQEHYCTADFVALVGVTNSKGSGVPNPLAPRSHGIELLRLFRGGPKAMWALAEGLLWTPGNDGLCGVSLHENVRYLVTGSLHGAKPWVSACGFVRPWNSLTRKQRKGFQRLYQQGCRCSVRLQPGPNTQCEWETAFRGVEDCQEQYAMCVPQANSGCTWLGGTPYRNCLKRNSAALVEREEP</sequence>
<evidence type="ECO:0000256" key="2">
    <source>
        <dbReference type="ARBA" id="ARBA00011027"/>
    </source>
</evidence>
<keyword evidence="7" id="KW-0481">Metalloenzyme inhibitor</keyword>
<protein>
    <submittedName>
        <fullName evidence="12">Putative tissue inhibitor of metalloproteinase</fullName>
    </submittedName>
</protein>
<keyword evidence="4" id="KW-0483">Metalloprotease inhibitor</keyword>
<dbReference type="SMART" id="SM00206">
    <property type="entry name" value="NTR"/>
    <property type="match status" value="1"/>
</dbReference>
<evidence type="ECO:0000256" key="5">
    <source>
        <dbReference type="ARBA" id="ARBA00022690"/>
    </source>
</evidence>
<evidence type="ECO:0000256" key="4">
    <source>
        <dbReference type="ARBA" id="ARBA00022608"/>
    </source>
</evidence>
<evidence type="ECO:0000256" key="6">
    <source>
        <dbReference type="ARBA" id="ARBA00023157"/>
    </source>
</evidence>
<dbReference type="GO" id="GO:0005615">
    <property type="term" value="C:extracellular space"/>
    <property type="evidence" value="ECO:0007669"/>
    <property type="project" value="TreeGrafter"/>
</dbReference>
<evidence type="ECO:0000256" key="7">
    <source>
        <dbReference type="ARBA" id="ARBA00023215"/>
    </source>
</evidence>
<keyword evidence="8" id="KW-0862">Zinc</keyword>
<feature type="binding site" evidence="8">
    <location>
        <position position="24"/>
    </location>
    <ligand>
        <name>Zn(2+)</name>
        <dbReference type="ChEBI" id="CHEBI:29105"/>
        <note>ligand shared with metalloproteinase partner</note>
    </ligand>
</feature>
<feature type="signal peptide" evidence="10">
    <location>
        <begin position="1"/>
        <end position="23"/>
    </location>
</feature>
<dbReference type="GO" id="GO:0051045">
    <property type="term" value="P:negative regulation of membrane protein ectodomain proteolysis"/>
    <property type="evidence" value="ECO:0007669"/>
    <property type="project" value="TreeGrafter"/>
</dbReference>
<feature type="disulfide bond" evidence="9">
    <location>
        <begin position="36"/>
        <end position="146"/>
    </location>
</feature>
<feature type="disulfide bond" evidence="9">
    <location>
        <begin position="24"/>
        <end position="95"/>
    </location>
</feature>
<feature type="disulfide bond" evidence="9">
    <location>
        <begin position="148"/>
        <end position="187"/>
    </location>
</feature>
<dbReference type="PROSITE" id="PS50189">
    <property type="entry name" value="NTR"/>
    <property type="match status" value="1"/>
</dbReference>
<name>A0A147BHN8_IXORI</name>
<dbReference type="PANTHER" id="PTHR11844">
    <property type="entry name" value="METALLOPROTEASE INHIBITOR"/>
    <property type="match status" value="1"/>
</dbReference>
<organism evidence="12">
    <name type="scientific">Ixodes ricinus</name>
    <name type="common">Common tick</name>
    <name type="synonym">Acarus ricinus</name>
    <dbReference type="NCBI Taxonomy" id="34613"/>
    <lineage>
        <taxon>Eukaryota</taxon>
        <taxon>Metazoa</taxon>
        <taxon>Ecdysozoa</taxon>
        <taxon>Arthropoda</taxon>
        <taxon>Chelicerata</taxon>
        <taxon>Arachnida</taxon>
        <taxon>Acari</taxon>
        <taxon>Parasitiformes</taxon>
        <taxon>Ixodida</taxon>
        <taxon>Ixodoidea</taxon>
        <taxon>Ixodidae</taxon>
        <taxon>Ixodinae</taxon>
        <taxon>Ixodes</taxon>
    </lineage>
</organism>
<dbReference type="InterPro" id="IPR008993">
    <property type="entry name" value="TIMP-like_OB-fold"/>
</dbReference>
<accession>A0A147BHN8</accession>
<comment type="subcellular location">
    <subcellularLocation>
        <location evidence="1">Secreted</location>
    </subcellularLocation>
</comment>
<dbReference type="Gene3D" id="2.40.50.120">
    <property type="match status" value="1"/>
</dbReference>
<evidence type="ECO:0000256" key="10">
    <source>
        <dbReference type="SAM" id="SignalP"/>
    </source>
</evidence>
<dbReference type="GO" id="GO:0002020">
    <property type="term" value="F:protease binding"/>
    <property type="evidence" value="ECO:0007669"/>
    <property type="project" value="TreeGrafter"/>
</dbReference>
<dbReference type="SUPFAM" id="SSF50242">
    <property type="entry name" value="TIMP-like"/>
    <property type="match status" value="1"/>
</dbReference>
<keyword evidence="8" id="KW-0479">Metal-binding</keyword>
<evidence type="ECO:0000313" key="12">
    <source>
        <dbReference type="EMBL" id="JAR90307.1"/>
    </source>
</evidence>
<evidence type="ECO:0000259" key="11">
    <source>
        <dbReference type="PROSITE" id="PS50189"/>
    </source>
</evidence>
<dbReference type="GO" id="GO:0031012">
    <property type="term" value="C:extracellular matrix"/>
    <property type="evidence" value="ECO:0007669"/>
    <property type="project" value="TreeGrafter"/>
</dbReference>
<comment type="similarity">
    <text evidence="2">Belongs to the protease inhibitor I35 (TIMP) family.</text>
</comment>
<dbReference type="AlphaFoldDB" id="A0A147BHN8"/>
<feature type="chain" id="PRO_5007542395" evidence="10">
    <location>
        <begin position="24"/>
        <end position="212"/>
    </location>
</feature>
<dbReference type="PANTHER" id="PTHR11844:SF25">
    <property type="entry name" value="NTR DOMAIN-CONTAINING PROTEIN"/>
    <property type="match status" value="1"/>
</dbReference>
<reference evidence="12" key="1">
    <citation type="journal article" date="2018" name="PLoS Negl. Trop. Dis.">
        <title>Sialome diversity of ticks revealed by RNAseq of single tick salivary glands.</title>
        <authorList>
            <person name="Perner J."/>
            <person name="Kropackova S."/>
            <person name="Kopacek P."/>
            <person name="Ribeiro J.M."/>
        </authorList>
    </citation>
    <scope>NUCLEOTIDE SEQUENCE</scope>
    <source>
        <strain evidence="12">Siblings of single egg batch collected in Ceske Budejovice</strain>
        <tissue evidence="12">Salivary glands</tissue>
    </source>
</reference>
<dbReference type="PROSITE" id="PS51257">
    <property type="entry name" value="PROKAR_LIPOPROTEIN"/>
    <property type="match status" value="1"/>
</dbReference>
<keyword evidence="6 9" id="KW-1015">Disulfide bond</keyword>